<dbReference type="Proteomes" id="UP000807716">
    <property type="component" value="Unassembled WGS sequence"/>
</dbReference>
<dbReference type="EMBL" id="JAAAJB010001069">
    <property type="protein sequence ID" value="KAG0249136.1"/>
    <property type="molecule type" value="Genomic_DNA"/>
</dbReference>
<keyword evidence="2" id="KW-1185">Reference proteome</keyword>
<organism evidence="1 2">
    <name type="scientific">Actinomortierella ambigua</name>
    <dbReference type="NCBI Taxonomy" id="1343610"/>
    <lineage>
        <taxon>Eukaryota</taxon>
        <taxon>Fungi</taxon>
        <taxon>Fungi incertae sedis</taxon>
        <taxon>Mucoromycota</taxon>
        <taxon>Mortierellomycotina</taxon>
        <taxon>Mortierellomycetes</taxon>
        <taxon>Mortierellales</taxon>
        <taxon>Mortierellaceae</taxon>
        <taxon>Actinomortierella</taxon>
    </lineage>
</organism>
<dbReference type="AlphaFoldDB" id="A0A9P6PL39"/>
<evidence type="ECO:0000313" key="2">
    <source>
        <dbReference type="Proteomes" id="UP000807716"/>
    </source>
</evidence>
<proteinExistence type="predicted"/>
<accession>A0A9P6PL39</accession>
<comment type="caution">
    <text evidence="1">The sequence shown here is derived from an EMBL/GenBank/DDBJ whole genome shotgun (WGS) entry which is preliminary data.</text>
</comment>
<name>A0A9P6PL39_9FUNG</name>
<reference evidence="1" key="1">
    <citation type="journal article" date="2020" name="Fungal Divers.">
        <title>Resolving the Mortierellaceae phylogeny through synthesis of multi-gene phylogenetics and phylogenomics.</title>
        <authorList>
            <person name="Vandepol N."/>
            <person name="Liber J."/>
            <person name="Desiro A."/>
            <person name="Na H."/>
            <person name="Kennedy M."/>
            <person name="Barry K."/>
            <person name="Grigoriev I.V."/>
            <person name="Miller A.N."/>
            <person name="O'Donnell K."/>
            <person name="Stajich J.E."/>
            <person name="Bonito G."/>
        </authorList>
    </citation>
    <scope>NUCLEOTIDE SEQUENCE</scope>
    <source>
        <strain evidence="1">BC1065</strain>
    </source>
</reference>
<gene>
    <name evidence="1" type="ORF">DFQ27_000337</name>
</gene>
<protein>
    <submittedName>
        <fullName evidence="1">Uncharacterized protein</fullName>
    </submittedName>
</protein>
<sequence length="195" mass="22079">MSRLRFMRWTMEKVAPSGKEAAAVNTRRKGPISDLQNCQRIELVVHREPYGYEQNAAATIACRRLQWENLLAAVRDHSSWKAQGHSCWKVDGGLDSESGGNDDDCDEAEAIVSDPTSAAEWLTRVRSSHWRLWTGASIRELCFRATGAVDTYLHDMLRLSQANLSVTLLDIRFKAAIQFNLHILLVDFNNFMKPS</sequence>
<evidence type="ECO:0000313" key="1">
    <source>
        <dbReference type="EMBL" id="KAG0249136.1"/>
    </source>
</evidence>